<evidence type="ECO:0000313" key="1">
    <source>
        <dbReference type="EMBL" id="WBL77773.1"/>
    </source>
</evidence>
<name>A0ABY7MHD3_9BRAD</name>
<dbReference type="Proteomes" id="UP001179614">
    <property type="component" value="Chromosome"/>
</dbReference>
<accession>A0ABY7MHD3</accession>
<evidence type="ECO:0000313" key="2">
    <source>
        <dbReference type="Proteomes" id="UP001179614"/>
    </source>
</evidence>
<dbReference type="RefSeq" id="WP_270163069.1">
    <property type="nucleotide sequence ID" value="NZ_CP089391.1"/>
</dbReference>
<keyword evidence="2" id="KW-1185">Reference proteome</keyword>
<reference evidence="1" key="1">
    <citation type="submission" date="2021-12" db="EMBL/GenBank/DDBJ databases">
        <title>Bradyrhizobium xenonodulans sp. nov.</title>
        <authorList>
            <person name="Claassens R."/>
            <person name="Venter S.N."/>
            <person name="Beukes C.W."/>
            <person name="Stepkowski T."/>
            <person name="Steenkamp E.T."/>
        </authorList>
    </citation>
    <scope>NUCLEOTIDE SEQUENCE</scope>
    <source>
        <strain evidence="1">14AB</strain>
    </source>
</reference>
<proteinExistence type="predicted"/>
<protein>
    <submittedName>
        <fullName evidence="1">Uncharacterized protein</fullName>
    </submittedName>
</protein>
<dbReference type="EMBL" id="CP089391">
    <property type="protein sequence ID" value="WBL77773.1"/>
    <property type="molecule type" value="Genomic_DNA"/>
</dbReference>
<sequence length="92" mass="10542">MMFPVSAAILDNINAYQRSLESYSVRLLPFIKWKATGERSVRVLNETADFQRFFDATATPHAEFLYEWRGKDNRYRSSGGDEISGILGYVQA</sequence>
<gene>
    <name evidence="1" type="ORF">I3J27_32935</name>
</gene>
<organism evidence="1 2">
    <name type="scientific">Bradyrhizobium xenonodulans</name>
    <dbReference type="NCBI Taxonomy" id="2736875"/>
    <lineage>
        <taxon>Bacteria</taxon>
        <taxon>Pseudomonadati</taxon>
        <taxon>Pseudomonadota</taxon>
        <taxon>Alphaproteobacteria</taxon>
        <taxon>Hyphomicrobiales</taxon>
        <taxon>Nitrobacteraceae</taxon>
        <taxon>Bradyrhizobium</taxon>
    </lineage>
</organism>